<dbReference type="OrthoDB" id="9807946at2"/>
<proteinExistence type="inferred from homology"/>
<evidence type="ECO:0000256" key="1">
    <source>
        <dbReference type="ARBA" id="ARBA00001974"/>
    </source>
</evidence>
<evidence type="ECO:0000256" key="5">
    <source>
        <dbReference type="ARBA" id="ARBA00023002"/>
    </source>
</evidence>
<accession>K9XPP0</accession>
<evidence type="ECO:0000256" key="4">
    <source>
        <dbReference type="ARBA" id="ARBA00022827"/>
    </source>
</evidence>
<evidence type="ECO:0000256" key="7">
    <source>
        <dbReference type="ARBA" id="ARBA00023284"/>
    </source>
</evidence>
<dbReference type="SUPFAM" id="SSF51905">
    <property type="entry name" value="FAD/NAD(P)-binding domain"/>
    <property type="match status" value="1"/>
</dbReference>
<evidence type="ECO:0000256" key="2">
    <source>
        <dbReference type="ARBA" id="ARBA00007532"/>
    </source>
</evidence>
<dbReference type="GO" id="GO:0050660">
    <property type="term" value="F:flavin adenine dinucleotide binding"/>
    <property type="evidence" value="ECO:0007669"/>
    <property type="project" value="TreeGrafter"/>
</dbReference>
<evidence type="ECO:0000256" key="3">
    <source>
        <dbReference type="ARBA" id="ARBA00022630"/>
    </source>
</evidence>
<comment type="similarity">
    <text evidence="2">Belongs to the class-I pyridine nucleotide-disulfide oxidoreductase family.</text>
</comment>
<dbReference type="InterPro" id="IPR012999">
    <property type="entry name" value="Pyr_OxRdtase_I_AS"/>
</dbReference>
<dbReference type="RefSeq" id="WP_015191699.1">
    <property type="nucleotide sequence ID" value="NC_019748.1"/>
</dbReference>
<evidence type="ECO:0000313" key="10">
    <source>
        <dbReference type="Proteomes" id="UP000010473"/>
    </source>
</evidence>
<dbReference type="Gene3D" id="3.50.50.60">
    <property type="entry name" value="FAD/NAD(P)-binding domain"/>
    <property type="match status" value="1"/>
</dbReference>
<dbReference type="GO" id="GO:0004148">
    <property type="term" value="F:dihydrolipoyl dehydrogenase (NADH) activity"/>
    <property type="evidence" value="ECO:0007669"/>
    <property type="project" value="TreeGrafter"/>
</dbReference>
<protein>
    <submittedName>
        <fullName evidence="9">FAD-dependent pyridine nucleotide-disulfide oxidoreductase</fullName>
    </submittedName>
</protein>
<dbReference type="PANTHER" id="PTHR22912">
    <property type="entry name" value="DISULFIDE OXIDOREDUCTASE"/>
    <property type="match status" value="1"/>
</dbReference>
<dbReference type="PANTHER" id="PTHR22912:SF151">
    <property type="entry name" value="DIHYDROLIPOYL DEHYDROGENASE, MITOCHONDRIAL"/>
    <property type="match status" value="1"/>
</dbReference>
<sequence>MKSLLDNNFNNSVVAKIADIGINITKKIYCSLSHIWERGLFYKLRFNLSQSTIPNPLKLVQTNSQSNLSIGKEETIVVVGIGIAAFSFLRALHRLGYQQVKIVARDNFFGGKCVNNGCMPSEYYTAYRHQTPTSIVEQGQQFVSSLRQITQQSFQELGYPIISGEVTTVKNKEILLKTGEKISFDRLVLATGNQIKEFPWLENTCSLQDFWTITDGKLVIVSEGNLASLSYADIACDRVRACGADRSIDTTVIFTSNPPLTHLPSWQYFRRELEKRGIKIIVPAKIQECKPNNLTIKVRGKLETISFDHLLYDGVPELNLPEIDGKTKTILDLDLQQANVIGRPDIYVLGDASGFLSATEAELQGKKLARAWSSGETIKITDFERLPLRLHARKSLAIVGSPWTLLSPQWRSLDFKGLGWSAVYNETGKLWYLYNSSEQKVEAIHICHRDASELIALASVLIELPVTDSRWLSCSVHPSAAEIFKLLIEDIEAITDKNQQNGSLLGTQSPNTDNSSDILRLPPLSQWNQNSLYQTAFSAEERSLGILDRNPQLYFAILLGIKHLLKHDQKSETILLRCSSEGHYFVSGIDFNYEVNETSAAVTVSIQEKQVTLFSSV</sequence>
<organism evidence="9 10">
    <name type="scientific">Stanieria cyanosphaera (strain ATCC 29371 / PCC 7437)</name>
    <dbReference type="NCBI Taxonomy" id="111780"/>
    <lineage>
        <taxon>Bacteria</taxon>
        <taxon>Bacillati</taxon>
        <taxon>Cyanobacteriota</taxon>
        <taxon>Cyanophyceae</taxon>
        <taxon>Pleurocapsales</taxon>
        <taxon>Dermocarpellaceae</taxon>
        <taxon>Stanieria</taxon>
    </lineage>
</organism>
<dbReference type="eggNOG" id="COG1249">
    <property type="taxonomic scope" value="Bacteria"/>
</dbReference>
<evidence type="ECO:0000313" key="9">
    <source>
        <dbReference type="EMBL" id="AFZ34026.1"/>
    </source>
</evidence>
<keyword evidence="5" id="KW-0560">Oxidoreductase</keyword>
<dbReference type="STRING" id="111780.Sta7437_0416"/>
<name>K9XPP0_STAC7</name>
<dbReference type="Pfam" id="PF07992">
    <property type="entry name" value="Pyr_redox_2"/>
    <property type="match status" value="1"/>
</dbReference>
<dbReference type="InterPro" id="IPR023753">
    <property type="entry name" value="FAD/NAD-binding_dom"/>
</dbReference>
<evidence type="ECO:0000259" key="8">
    <source>
        <dbReference type="Pfam" id="PF07992"/>
    </source>
</evidence>
<keyword evidence="10" id="KW-1185">Reference proteome</keyword>
<dbReference type="InterPro" id="IPR036188">
    <property type="entry name" value="FAD/NAD-bd_sf"/>
</dbReference>
<dbReference type="AlphaFoldDB" id="K9XPP0"/>
<dbReference type="Gene3D" id="3.50.50.100">
    <property type="match status" value="1"/>
</dbReference>
<evidence type="ECO:0000256" key="6">
    <source>
        <dbReference type="ARBA" id="ARBA00023157"/>
    </source>
</evidence>
<dbReference type="EMBL" id="CP003653">
    <property type="protein sequence ID" value="AFZ34026.1"/>
    <property type="molecule type" value="Genomic_DNA"/>
</dbReference>
<feature type="domain" description="FAD/NAD(P)-binding" evidence="8">
    <location>
        <begin position="75"/>
        <end position="364"/>
    </location>
</feature>
<gene>
    <name evidence="9" type="ordered locus">Sta7437_0416</name>
</gene>
<dbReference type="InterPro" id="IPR050151">
    <property type="entry name" value="Class-I_Pyr_Nuc-Dis_Oxidored"/>
</dbReference>
<dbReference type="PRINTS" id="PR00411">
    <property type="entry name" value="PNDRDTASEI"/>
</dbReference>
<keyword evidence="3" id="KW-0285">Flavoprotein</keyword>
<dbReference type="KEGG" id="scs:Sta7437_0416"/>
<reference evidence="10" key="1">
    <citation type="journal article" date="2013" name="Proc. Natl. Acad. Sci. U.S.A.">
        <title>Improving the coverage of the cyanobacterial phylum using diversity-driven genome sequencing.</title>
        <authorList>
            <person name="Shih P.M."/>
            <person name="Wu D."/>
            <person name="Latifi A."/>
            <person name="Axen S.D."/>
            <person name="Fewer D.P."/>
            <person name="Talla E."/>
            <person name="Calteau A."/>
            <person name="Cai F."/>
            <person name="Tandeau de Marsac N."/>
            <person name="Rippka R."/>
            <person name="Herdman M."/>
            <person name="Sivonen K."/>
            <person name="Coursin T."/>
            <person name="Laurent T."/>
            <person name="Goodwin L."/>
            <person name="Nolan M."/>
            <person name="Davenport K.W."/>
            <person name="Han C.S."/>
            <person name="Rubin E.M."/>
            <person name="Eisen J.A."/>
            <person name="Woyke T."/>
            <person name="Gugger M."/>
            <person name="Kerfeld C.A."/>
        </authorList>
    </citation>
    <scope>NUCLEOTIDE SEQUENCE [LARGE SCALE GENOMIC DNA]</scope>
    <source>
        <strain evidence="10">ATCC 29371 / PCC 7437</strain>
    </source>
</reference>
<dbReference type="GO" id="GO:0006103">
    <property type="term" value="P:2-oxoglutarate metabolic process"/>
    <property type="evidence" value="ECO:0007669"/>
    <property type="project" value="TreeGrafter"/>
</dbReference>
<keyword evidence="7" id="KW-0676">Redox-active center</keyword>
<comment type="cofactor">
    <cofactor evidence="1">
        <name>FAD</name>
        <dbReference type="ChEBI" id="CHEBI:57692"/>
    </cofactor>
</comment>
<dbReference type="Proteomes" id="UP000010473">
    <property type="component" value="Chromosome"/>
</dbReference>
<dbReference type="PROSITE" id="PS00076">
    <property type="entry name" value="PYRIDINE_REDOX_1"/>
    <property type="match status" value="1"/>
</dbReference>
<keyword evidence="4" id="KW-0274">FAD</keyword>
<dbReference type="HOGENOM" id="CLU_448947_0_0_3"/>
<keyword evidence="6" id="KW-1015">Disulfide bond</keyword>